<dbReference type="PANTHER" id="PTHR41517">
    <property type="entry name" value="1,2-DIOXYGENASE PROTEIN-RELATED"/>
    <property type="match status" value="1"/>
</dbReference>
<feature type="domain" description="Cupin type-2" evidence="3">
    <location>
        <begin position="117"/>
        <end position="183"/>
    </location>
</feature>
<evidence type="ECO:0000256" key="1">
    <source>
        <dbReference type="ARBA" id="ARBA00022964"/>
    </source>
</evidence>
<sequence>MKPLNQNNEKGEIHVAEKNPFFQSKEVKEFTKKIEQYHLGPLWEAIPDLMHKEPKPEAVPYLWKGETLRKLLLEATQIFTPERGGERRAIYLQNPGLKQRKPWGWASTTNTLYAAVQLILPGETAPSHRHTQNAMRFITDGKGAYSIVQGERLFMEEGDFLITPGGLWHGHSHPGEEPMFWMDCLDIPFIYSTGGTFFEPYPDGIEPPSLPDDYSARKYRGGMVRPIGDRKSKVAPLGLYKWKQTEAALEGLSDFEPDPYDGIAVEYINPSNGQTANPNIGAWMQKLPVGYRSKAHRHTYSAIYHVFKGEGYTVINGVRFHWTKGDYFVIPNWAWHEHVNTSNEEALLFCANDLPIMEKLGLQREEAYPNNNGHQTVVGEFEPEAVRG</sequence>
<dbReference type="PANTHER" id="PTHR41517:SF1">
    <property type="entry name" value="CUPIN"/>
    <property type="match status" value="1"/>
</dbReference>
<reference evidence="5" key="1">
    <citation type="journal article" date="2013" name="Genome">
        <title>Draft Genome Sequence of Geobacillus kaustophilus GBlys, a Lysogenic Strain with Bacteriophage phiOH2.</title>
        <authorList>
            <person name="Doi K."/>
            <person name="Mori K."/>
            <person name="Martono H."/>
            <person name="Nagayoshi Y."/>
            <person name="Fujino Y."/>
            <person name="Tashiro K."/>
            <person name="Kuhara S."/>
            <person name="Ohshima T."/>
        </authorList>
    </citation>
    <scope>NUCLEOTIDE SEQUENCE [LARGE SCALE GENOMIC DNA]</scope>
    <source>
        <strain evidence="5">GBlys</strain>
    </source>
</reference>
<evidence type="ECO:0000256" key="2">
    <source>
        <dbReference type="ARBA" id="ARBA00023002"/>
    </source>
</evidence>
<evidence type="ECO:0000259" key="3">
    <source>
        <dbReference type="Pfam" id="PF07883"/>
    </source>
</evidence>
<dbReference type="CDD" id="cd02216">
    <property type="entry name" value="cupin_GDO-like_N"/>
    <property type="match status" value="1"/>
</dbReference>
<dbReference type="InterPro" id="IPR047183">
    <property type="entry name" value="GDO-like"/>
</dbReference>
<dbReference type="CDD" id="cd06992">
    <property type="entry name" value="cupin_GDO-like_C"/>
    <property type="match status" value="1"/>
</dbReference>
<gene>
    <name evidence="4" type="ORF">GBL_3549</name>
</gene>
<dbReference type="Gene3D" id="2.60.120.10">
    <property type="entry name" value="Jelly Rolls"/>
    <property type="match status" value="1"/>
</dbReference>
<dbReference type="AlphaFoldDB" id="U2X947"/>
<evidence type="ECO:0000313" key="5">
    <source>
        <dbReference type="Proteomes" id="UP000016424"/>
    </source>
</evidence>
<name>U2X947_GEOKU</name>
<dbReference type="InterPro" id="IPR011051">
    <property type="entry name" value="RmlC_Cupin_sf"/>
</dbReference>
<keyword evidence="1" id="KW-0223">Dioxygenase</keyword>
<keyword evidence="2" id="KW-0560">Oxidoreductase</keyword>
<dbReference type="GO" id="GO:0051213">
    <property type="term" value="F:dioxygenase activity"/>
    <property type="evidence" value="ECO:0007669"/>
    <property type="project" value="UniProtKB-KW"/>
</dbReference>
<feature type="domain" description="Cupin type-2" evidence="3">
    <location>
        <begin position="284"/>
        <end position="350"/>
    </location>
</feature>
<dbReference type="InterPro" id="IPR014710">
    <property type="entry name" value="RmlC-like_jellyroll"/>
</dbReference>
<organism evidence="4 5">
    <name type="scientific">Geobacillus kaustophilus GBlys</name>
    <dbReference type="NCBI Taxonomy" id="1337888"/>
    <lineage>
        <taxon>Bacteria</taxon>
        <taxon>Bacillati</taxon>
        <taxon>Bacillota</taxon>
        <taxon>Bacilli</taxon>
        <taxon>Bacillales</taxon>
        <taxon>Anoxybacillaceae</taxon>
        <taxon>Geobacillus</taxon>
        <taxon>Geobacillus thermoleovorans group</taxon>
    </lineage>
</organism>
<proteinExistence type="predicted"/>
<comment type="caution">
    <text evidence="4">The sequence shown here is derived from an EMBL/GenBank/DDBJ whole genome shotgun (WGS) entry which is preliminary data.</text>
</comment>
<dbReference type="EMBL" id="BASG01000070">
    <property type="protein sequence ID" value="GAD15332.1"/>
    <property type="molecule type" value="Genomic_DNA"/>
</dbReference>
<evidence type="ECO:0000313" key="4">
    <source>
        <dbReference type="EMBL" id="GAD15332.1"/>
    </source>
</evidence>
<dbReference type="SUPFAM" id="SSF51182">
    <property type="entry name" value="RmlC-like cupins"/>
    <property type="match status" value="1"/>
</dbReference>
<accession>U2X947</accession>
<protein>
    <submittedName>
        <fullName evidence="4">Cupin</fullName>
    </submittedName>
</protein>
<dbReference type="Proteomes" id="UP000016424">
    <property type="component" value="Unassembled WGS sequence"/>
</dbReference>
<dbReference type="InterPro" id="IPR013096">
    <property type="entry name" value="Cupin_2"/>
</dbReference>
<dbReference type="Pfam" id="PF07883">
    <property type="entry name" value="Cupin_2"/>
    <property type="match status" value="2"/>
</dbReference>